<organism evidence="2 3">
    <name type="scientific">Actinoplanes octamycinicus</name>
    <dbReference type="NCBI Taxonomy" id="135948"/>
    <lineage>
        <taxon>Bacteria</taxon>
        <taxon>Bacillati</taxon>
        <taxon>Actinomycetota</taxon>
        <taxon>Actinomycetes</taxon>
        <taxon>Micromonosporales</taxon>
        <taxon>Micromonosporaceae</taxon>
        <taxon>Actinoplanes</taxon>
    </lineage>
</organism>
<proteinExistence type="predicted"/>
<comment type="caution">
    <text evidence="2">The sequence shown here is derived from an EMBL/GenBank/DDBJ whole genome shotgun (WGS) entry which is preliminary data.</text>
</comment>
<reference evidence="2 3" key="1">
    <citation type="submission" date="2020-08" db="EMBL/GenBank/DDBJ databases">
        <title>Sequencing the genomes of 1000 actinobacteria strains.</title>
        <authorList>
            <person name="Klenk H.-P."/>
        </authorList>
    </citation>
    <scope>NUCLEOTIDE SEQUENCE [LARGE SCALE GENOMIC DNA]</scope>
    <source>
        <strain evidence="2 3">DSM 45809</strain>
    </source>
</reference>
<evidence type="ECO:0000313" key="3">
    <source>
        <dbReference type="Proteomes" id="UP000546162"/>
    </source>
</evidence>
<dbReference type="Proteomes" id="UP000546162">
    <property type="component" value="Unassembled WGS sequence"/>
</dbReference>
<keyword evidence="3" id="KW-1185">Reference proteome</keyword>
<evidence type="ECO:0000256" key="1">
    <source>
        <dbReference type="SAM" id="MobiDB-lite"/>
    </source>
</evidence>
<gene>
    <name evidence="2" type="ORF">BJY16_007531</name>
</gene>
<dbReference type="RefSeq" id="WP_185044285.1">
    <property type="nucleotide sequence ID" value="NZ_BAABFG010000005.1"/>
</dbReference>
<dbReference type="InterPro" id="IPR011749">
    <property type="entry name" value="CHP02243"/>
</dbReference>
<dbReference type="NCBIfam" id="TIGR02243">
    <property type="entry name" value="putative baseplate assembly protein"/>
    <property type="match status" value="1"/>
</dbReference>
<sequence length="1177" mass="124365">MSGPPPVDRRTPADLVAQTERLLQRHAGWQRVPVVPELLLGRTLNEDVTDPGTGQLVASAGTVADDALLQVLAAVPGLGRIAVVPEPDPAYGLVRIFARMLEQLVERVNQVPDRNLAAFLDLIGVDLLPARAARVPLTFRPATAAQVDPLVPAGTRVSAAPLDGESDPVVFETENDLVVPRTRLVAVLTRDPAADRYRDSTGRQPFPAFTGDRPMTHDLFLDRLTPPGPAGEPEAVTLRFRPAEGNQPWPAGVTWAAWDGGDWADVPATTGPAPVGGAWEVHLPAVPPPTGGRWLRARLAAPLPRDGADRQLPRITQIQRRVVVRRSGLLPAQAVTADGPADPGDRFLPFGERPHVDDAVYLAHSAAFGTPGAVVTVDIPVGNPRRPQSGWPRPPVRPSPGLAVAWEYWTGQRWAELGRGTPLPGDRVLEPYVTSVETTDVTIGGQRPPGAVVTIERIHPPAAADTVPAGDTSWQRTLTGLQPGMSLFRIGVPNRPPVLAPVFRAGAGVDPVPLTLDPAPGIVAESPLVVAGSCGLAAGTAVLYNAATGTRTDVPLAGGRFEVPVTLAGGRNDLAVLVLDNAGRAVAGEVLPVVLQPAGFADATWAFTRPGQVTFQMPADAAPREVNGVAGAWVRARVASGGYGEDARYIPDGSTRPVYRLVPETHQPPAAGPCTIGYTAVSPFAPITAVRSDNDQTPRDHAAALAAGQEVQPFVPSADDRPTLYLGFAPPAFGNRPVTLFLGVAETRYTATPASPPAADPTLAWEYWNGSGWAPLGVRDRTRALTRSGLVTFLGPADQRESTEFGRSACWLRVRWLSGGYPEPPRLRHVLTGTTWATQSRTVRDEILGSSNGEPGQVFRLSGTPVLPGEQIQIRSAGNPSGDTVENWVGVGDFYESGPSDRHYVLDRASGTVTFGDGRRGLIPPPGRGNVRAVRYQVGGGARGNRAAGTIVQLKTAVPYVDSVTNVEPARGGAPAETAAAARERGPRTLRHRDRAVAVSDFEDLARQASSDVARVAAIAAGPGSVTVIVVPRDPVPQPVPDLELLGRVDEHLRARMTPTATLTVAGPDWLRTRVDAEVVPSAEAGADLVAGVLARLAAFLHPVTGGPDGAGWDFGRRPHRSELYAVIEEVPGVDHVSALSVTNEADGPVRADRLLTYGGAHRIVLREGDDDADPEP</sequence>
<evidence type="ECO:0008006" key="4">
    <source>
        <dbReference type="Google" id="ProtNLM"/>
    </source>
</evidence>
<feature type="region of interest" description="Disordered" evidence="1">
    <location>
        <begin position="969"/>
        <end position="990"/>
    </location>
</feature>
<evidence type="ECO:0000313" key="2">
    <source>
        <dbReference type="EMBL" id="MBB4744072.1"/>
    </source>
</evidence>
<dbReference type="EMBL" id="JACHNB010000001">
    <property type="protein sequence ID" value="MBB4744072.1"/>
    <property type="molecule type" value="Genomic_DNA"/>
</dbReference>
<accession>A0A7W7H569</accession>
<name>A0A7W7H569_9ACTN</name>
<dbReference type="AlphaFoldDB" id="A0A7W7H569"/>
<protein>
    <recommendedName>
        <fullName evidence="4">Baseplate assembly protein</fullName>
    </recommendedName>
</protein>
<feature type="compositionally biased region" description="Low complexity" evidence="1">
    <location>
        <begin position="969"/>
        <end position="981"/>
    </location>
</feature>